<dbReference type="Gene3D" id="1.10.940.10">
    <property type="entry name" value="NusB-like"/>
    <property type="match status" value="1"/>
</dbReference>
<proteinExistence type="inferred from homology"/>
<protein>
    <submittedName>
        <fullName evidence="7">Unannotated protein</fullName>
    </submittedName>
</protein>
<keyword evidence="2" id="KW-0889">Transcription antitermination</keyword>
<keyword evidence="3" id="KW-0694">RNA-binding</keyword>
<evidence type="ECO:0000259" key="6">
    <source>
        <dbReference type="Pfam" id="PF01029"/>
    </source>
</evidence>
<dbReference type="GO" id="GO:0005829">
    <property type="term" value="C:cytosol"/>
    <property type="evidence" value="ECO:0007669"/>
    <property type="project" value="TreeGrafter"/>
</dbReference>
<dbReference type="InterPro" id="IPR011605">
    <property type="entry name" value="NusB_fam"/>
</dbReference>
<dbReference type="PANTHER" id="PTHR11078">
    <property type="entry name" value="N UTILIZATION SUBSTANCE PROTEIN B-RELATED"/>
    <property type="match status" value="1"/>
</dbReference>
<dbReference type="PANTHER" id="PTHR11078:SF3">
    <property type="entry name" value="ANTITERMINATION NUSB DOMAIN-CONTAINING PROTEIN"/>
    <property type="match status" value="1"/>
</dbReference>
<name>A0A6J6NLF1_9ZZZZ</name>
<sequence>MSSRTKARKRAVDALYAAEMRDEMATDLLLATKDSVADRQNQDEIFDFAMELVNGVLANQIEIDELLSSLAQNWTLDRMPAVDRAILRLGIYEIAFGRQMPAEVVISEAVALASELSTDDSPAFINGILAGVAATRKPI</sequence>
<dbReference type="SUPFAM" id="SSF48013">
    <property type="entry name" value="NusB-like"/>
    <property type="match status" value="1"/>
</dbReference>
<evidence type="ECO:0000256" key="2">
    <source>
        <dbReference type="ARBA" id="ARBA00022814"/>
    </source>
</evidence>
<evidence type="ECO:0000256" key="4">
    <source>
        <dbReference type="ARBA" id="ARBA00023015"/>
    </source>
</evidence>
<dbReference type="GO" id="GO:0031564">
    <property type="term" value="P:transcription antitermination"/>
    <property type="evidence" value="ECO:0007669"/>
    <property type="project" value="UniProtKB-KW"/>
</dbReference>
<accession>A0A6J6NLF1</accession>
<keyword evidence="4" id="KW-0805">Transcription regulation</keyword>
<evidence type="ECO:0000313" key="7">
    <source>
        <dbReference type="EMBL" id="CAB4686912.1"/>
    </source>
</evidence>
<organism evidence="7">
    <name type="scientific">freshwater metagenome</name>
    <dbReference type="NCBI Taxonomy" id="449393"/>
    <lineage>
        <taxon>unclassified sequences</taxon>
        <taxon>metagenomes</taxon>
        <taxon>ecological metagenomes</taxon>
    </lineage>
</organism>
<evidence type="ECO:0000256" key="1">
    <source>
        <dbReference type="ARBA" id="ARBA00005952"/>
    </source>
</evidence>
<keyword evidence="5" id="KW-0804">Transcription</keyword>
<gene>
    <name evidence="7" type="ORF">UFOPK2373_00571</name>
</gene>
<dbReference type="HAMAP" id="MF_00073">
    <property type="entry name" value="NusB"/>
    <property type="match status" value="1"/>
</dbReference>
<dbReference type="GO" id="GO:0003723">
    <property type="term" value="F:RNA binding"/>
    <property type="evidence" value="ECO:0007669"/>
    <property type="project" value="UniProtKB-KW"/>
</dbReference>
<feature type="domain" description="NusB/RsmB/TIM44" evidence="6">
    <location>
        <begin position="6"/>
        <end position="133"/>
    </location>
</feature>
<dbReference type="InterPro" id="IPR006027">
    <property type="entry name" value="NusB_RsmB_TIM44"/>
</dbReference>
<dbReference type="Pfam" id="PF01029">
    <property type="entry name" value="NusB"/>
    <property type="match status" value="1"/>
</dbReference>
<dbReference type="NCBIfam" id="TIGR01951">
    <property type="entry name" value="nusB"/>
    <property type="match status" value="1"/>
</dbReference>
<evidence type="ECO:0000256" key="3">
    <source>
        <dbReference type="ARBA" id="ARBA00022884"/>
    </source>
</evidence>
<comment type="similarity">
    <text evidence="1">Belongs to the NusB family.</text>
</comment>
<reference evidence="7" key="1">
    <citation type="submission" date="2020-05" db="EMBL/GenBank/DDBJ databases">
        <authorList>
            <person name="Chiriac C."/>
            <person name="Salcher M."/>
            <person name="Ghai R."/>
            <person name="Kavagutti S V."/>
        </authorList>
    </citation>
    <scope>NUCLEOTIDE SEQUENCE</scope>
</reference>
<dbReference type="EMBL" id="CAEZXL010000081">
    <property type="protein sequence ID" value="CAB4686912.1"/>
    <property type="molecule type" value="Genomic_DNA"/>
</dbReference>
<dbReference type="GO" id="GO:0006353">
    <property type="term" value="P:DNA-templated transcription termination"/>
    <property type="evidence" value="ECO:0007669"/>
    <property type="project" value="InterPro"/>
</dbReference>
<dbReference type="AlphaFoldDB" id="A0A6J6NLF1"/>
<dbReference type="InterPro" id="IPR035926">
    <property type="entry name" value="NusB-like_sf"/>
</dbReference>
<evidence type="ECO:0000256" key="5">
    <source>
        <dbReference type="ARBA" id="ARBA00023163"/>
    </source>
</evidence>